<dbReference type="AlphaFoldDB" id="A0AA41UGD9"/>
<evidence type="ECO:0000256" key="1">
    <source>
        <dbReference type="ARBA" id="ARBA00022679"/>
    </source>
</evidence>
<evidence type="ECO:0000256" key="2">
    <source>
        <dbReference type="ARBA" id="ARBA00022777"/>
    </source>
</evidence>
<keyword evidence="2 4" id="KW-0418">Kinase</keyword>
<dbReference type="Proteomes" id="UP001156140">
    <property type="component" value="Unassembled WGS sequence"/>
</dbReference>
<sequence>MHRPAFNCDVLVTGEYFCDLIYAGLPEAPRLGAEYYARDLTVLPGGTYNIALALSRLGLDTLWACDFGNDLFSRLVMEQAERDGLDGRLFNRLDRSVQRVTSAFSLAGDRGFLSFSETPVAPPPANTLQQARPQWLVQTFRFEPEWLSFIEAAREQGVKIFADCRHPDFTLDTPGVRAFLATLTIFSPNEAEATGMTGLRNPEAALDRLGELVPVVAMKRGGQGASVIVNGERFDIAAPRVEVADATGAGDAFNGGFLLGLVNRLPLQACVELAVLCGSLSTTGYGALAAPTLMELKEFANRHGREIPFQEVML</sequence>
<dbReference type="PANTHER" id="PTHR10584:SF167">
    <property type="entry name" value="PFKB DOMAIN PROTEIN"/>
    <property type="match status" value="1"/>
</dbReference>
<reference evidence="4" key="1">
    <citation type="submission" date="2022-03" db="EMBL/GenBank/DDBJ databases">
        <title>The complete genome sequence of a Methyloterrigena soli.</title>
        <authorList>
            <person name="Zi Z."/>
        </authorList>
    </citation>
    <scope>NUCLEOTIDE SEQUENCE</scope>
    <source>
        <strain evidence="4">M48</strain>
    </source>
</reference>
<evidence type="ECO:0000313" key="4">
    <source>
        <dbReference type="EMBL" id="MCI0127301.1"/>
    </source>
</evidence>
<feature type="domain" description="Carbohydrate kinase PfkB" evidence="3">
    <location>
        <begin position="37"/>
        <end position="289"/>
    </location>
</feature>
<keyword evidence="5" id="KW-1185">Reference proteome</keyword>
<name>A0AA41UGD9_9HYPH</name>
<evidence type="ECO:0000313" key="5">
    <source>
        <dbReference type="Proteomes" id="UP001156140"/>
    </source>
</evidence>
<dbReference type="PANTHER" id="PTHR10584">
    <property type="entry name" value="SUGAR KINASE"/>
    <property type="match status" value="1"/>
</dbReference>
<dbReference type="Gene3D" id="3.40.1190.20">
    <property type="match status" value="1"/>
</dbReference>
<keyword evidence="1" id="KW-0808">Transferase</keyword>
<accession>A0AA41UGD9</accession>
<dbReference type="GO" id="GO:0016301">
    <property type="term" value="F:kinase activity"/>
    <property type="evidence" value="ECO:0007669"/>
    <property type="project" value="UniProtKB-KW"/>
</dbReference>
<evidence type="ECO:0000259" key="3">
    <source>
        <dbReference type="Pfam" id="PF00294"/>
    </source>
</evidence>
<dbReference type="InterPro" id="IPR029056">
    <property type="entry name" value="Ribokinase-like"/>
</dbReference>
<organism evidence="4 5">
    <name type="scientific">Paradevosia shaoguanensis</name>
    <dbReference type="NCBI Taxonomy" id="1335043"/>
    <lineage>
        <taxon>Bacteria</taxon>
        <taxon>Pseudomonadati</taxon>
        <taxon>Pseudomonadota</taxon>
        <taxon>Alphaproteobacteria</taxon>
        <taxon>Hyphomicrobiales</taxon>
        <taxon>Devosiaceae</taxon>
        <taxon>Paradevosia</taxon>
    </lineage>
</organism>
<dbReference type="InterPro" id="IPR011611">
    <property type="entry name" value="PfkB_dom"/>
</dbReference>
<dbReference type="Pfam" id="PF00294">
    <property type="entry name" value="PfkB"/>
    <property type="match status" value="1"/>
</dbReference>
<dbReference type="EMBL" id="JALAZD010000001">
    <property type="protein sequence ID" value="MCI0127301.1"/>
    <property type="molecule type" value="Genomic_DNA"/>
</dbReference>
<dbReference type="SUPFAM" id="SSF53613">
    <property type="entry name" value="Ribokinase-like"/>
    <property type="match status" value="1"/>
</dbReference>
<protein>
    <submittedName>
        <fullName evidence="4">Carbohydrate kinase family protein</fullName>
    </submittedName>
</protein>
<comment type="caution">
    <text evidence="4">The sequence shown here is derived from an EMBL/GenBank/DDBJ whole genome shotgun (WGS) entry which is preliminary data.</text>
</comment>
<gene>
    <name evidence="4" type="ORF">ML536_10740</name>
</gene>
<dbReference type="RefSeq" id="WP_281735871.1">
    <property type="nucleotide sequence ID" value="NZ_JAKETQ010000001.1"/>
</dbReference>
<proteinExistence type="predicted"/>